<protein>
    <submittedName>
        <fullName evidence="2">Amidohydrolase</fullName>
    </submittedName>
</protein>
<sequence>MNKININKNDVKNFNSKLVEIRRDFHMYPELSYEENRTSKKIKEYLDNWGIKYESNFYNNAIIASIGSKKRNKTIGFRADMDALPLTEKNDYEYKSKNNGIMHACGHDAHTTILLGLAKILKDQEYSIDGEVKLIFQPAEEASPKGGSQGVLESNKIGGLDYIFGLHMWPFIKGGTFGIISGPTMASSDHFYIKIHGESSHAAKPHLGVDSILIGSQIVQEIQSVISRNIDTLNPAVITVGKITGGTRYNILANYCELEGTVRTFDENVRDYIENKLNLILKSKEIEHECQCELIYKRGYPVVVNDKKATEFIKTVAKDCFGEDKVNEDCEISTIAEDFSYYLKKYRGSFIWFGVDGNHEPLHSDTFDIDEENLWMGSYLFAKVAEKYFE</sequence>
<dbReference type="PANTHER" id="PTHR11014:SF63">
    <property type="entry name" value="METALLOPEPTIDASE, PUTATIVE (AFU_ORTHOLOGUE AFUA_6G09600)-RELATED"/>
    <property type="match status" value="1"/>
</dbReference>
<dbReference type="Gene3D" id="3.30.70.360">
    <property type="match status" value="1"/>
</dbReference>
<accession>A0ABU7X8E9</accession>
<dbReference type="NCBIfam" id="TIGR01891">
    <property type="entry name" value="amidohydrolases"/>
    <property type="match status" value="1"/>
</dbReference>
<dbReference type="Gene3D" id="3.40.630.10">
    <property type="entry name" value="Zn peptidases"/>
    <property type="match status" value="1"/>
</dbReference>
<dbReference type="InterPro" id="IPR017439">
    <property type="entry name" value="Amidohydrolase"/>
</dbReference>
<keyword evidence="3" id="KW-1185">Reference proteome</keyword>
<name>A0ABU7X8E9_9FIRM</name>
<reference evidence="2 3" key="1">
    <citation type="submission" date="2022-11" db="EMBL/GenBank/DDBJ databases">
        <title>The First Case of Preauricular Fistular Abscess Caused by Peptoniphilus grossensis.</title>
        <authorList>
            <person name="Byun J.-H."/>
        </authorList>
    </citation>
    <scope>NUCLEOTIDE SEQUENCE [LARGE SCALE GENOMIC DNA]</scope>
    <source>
        <strain evidence="2 3">GYB008</strain>
    </source>
</reference>
<dbReference type="PANTHER" id="PTHR11014">
    <property type="entry name" value="PEPTIDASE M20 FAMILY MEMBER"/>
    <property type="match status" value="1"/>
</dbReference>
<dbReference type="SUPFAM" id="SSF55031">
    <property type="entry name" value="Bacterial exopeptidase dimerisation domain"/>
    <property type="match status" value="1"/>
</dbReference>
<organism evidence="2 3">
    <name type="scientific">Peptoniphilus grossensis</name>
    <dbReference type="NCBI Taxonomy" id="1465756"/>
    <lineage>
        <taxon>Bacteria</taxon>
        <taxon>Bacillati</taxon>
        <taxon>Bacillota</taxon>
        <taxon>Tissierellia</taxon>
        <taxon>Tissierellales</taxon>
        <taxon>Peptoniphilaceae</taxon>
        <taxon>Peptoniphilus</taxon>
    </lineage>
</organism>
<feature type="domain" description="Peptidase M20 dimerisation" evidence="1">
    <location>
        <begin position="191"/>
        <end position="287"/>
    </location>
</feature>
<dbReference type="PIRSF" id="PIRSF005962">
    <property type="entry name" value="Pept_M20D_amidohydro"/>
    <property type="match status" value="1"/>
</dbReference>
<gene>
    <name evidence="2" type="ORF">PV361_02395</name>
</gene>
<evidence type="ECO:0000313" key="3">
    <source>
        <dbReference type="Proteomes" id="UP001328425"/>
    </source>
</evidence>
<dbReference type="SUPFAM" id="SSF53187">
    <property type="entry name" value="Zn-dependent exopeptidases"/>
    <property type="match status" value="1"/>
</dbReference>
<evidence type="ECO:0000313" key="2">
    <source>
        <dbReference type="EMBL" id="MEF3317548.1"/>
    </source>
</evidence>
<dbReference type="InterPro" id="IPR036264">
    <property type="entry name" value="Bact_exopeptidase_dim_dom"/>
</dbReference>
<dbReference type="InterPro" id="IPR011650">
    <property type="entry name" value="Peptidase_M20_dimer"/>
</dbReference>
<dbReference type="Proteomes" id="UP001328425">
    <property type="component" value="Unassembled WGS sequence"/>
</dbReference>
<dbReference type="Pfam" id="PF07687">
    <property type="entry name" value="M20_dimer"/>
    <property type="match status" value="1"/>
</dbReference>
<dbReference type="EMBL" id="JARBCY010000019">
    <property type="protein sequence ID" value="MEF3317548.1"/>
    <property type="molecule type" value="Genomic_DNA"/>
</dbReference>
<comment type="caution">
    <text evidence="2">The sequence shown here is derived from an EMBL/GenBank/DDBJ whole genome shotgun (WGS) entry which is preliminary data.</text>
</comment>
<proteinExistence type="predicted"/>
<dbReference type="RefSeq" id="WP_316718907.1">
    <property type="nucleotide sequence ID" value="NZ_JARBCY010000019.1"/>
</dbReference>
<dbReference type="Pfam" id="PF01546">
    <property type="entry name" value="Peptidase_M20"/>
    <property type="match status" value="1"/>
</dbReference>
<evidence type="ECO:0000259" key="1">
    <source>
        <dbReference type="Pfam" id="PF07687"/>
    </source>
</evidence>
<dbReference type="InterPro" id="IPR002933">
    <property type="entry name" value="Peptidase_M20"/>
</dbReference>